<dbReference type="InterPro" id="IPR039671">
    <property type="entry name" value="THEMIS"/>
</dbReference>
<dbReference type="PANTHER" id="PTHR15215">
    <property type="entry name" value="CABIT DOMAIN-CONTAINING PROTEIN"/>
    <property type="match status" value="1"/>
</dbReference>
<dbReference type="GO" id="GO:0050852">
    <property type="term" value="P:T cell receptor signaling pathway"/>
    <property type="evidence" value="ECO:0007669"/>
    <property type="project" value="TreeGrafter"/>
</dbReference>
<sequence length="156" mass="17171">KEPFSGLQLIASLDDTSLPKILQVCSGVYFQGSIYEISGSEVCFSTGDLIKVTGIELLSVCCEDICNNEKFELPINHKGWFVLRKKQTKKTPDKCVMRLATDTYLSLRLIQGCSRGDAVQRSCPPPACVVEDFALSTPPSVSGRWSSVQYIRSTPS</sequence>
<evidence type="ECO:0000313" key="4">
    <source>
        <dbReference type="Proteomes" id="UP000314980"/>
    </source>
</evidence>
<accession>A0A4W6DGI8</accession>
<dbReference type="GO" id="GO:0005634">
    <property type="term" value="C:nucleus"/>
    <property type="evidence" value="ECO:0007669"/>
    <property type="project" value="TreeGrafter"/>
</dbReference>
<evidence type="ECO:0000256" key="1">
    <source>
        <dbReference type="ARBA" id="ARBA00006414"/>
    </source>
</evidence>
<dbReference type="AlphaFoldDB" id="A0A4W6DGI8"/>
<name>A0A4W6DGI8_LATCA</name>
<reference evidence="3" key="2">
    <citation type="submission" date="2025-08" db="UniProtKB">
        <authorList>
            <consortium name="Ensembl"/>
        </authorList>
    </citation>
    <scope>IDENTIFICATION</scope>
</reference>
<feature type="domain" description="CABIT" evidence="2">
    <location>
        <begin position="18"/>
        <end position="88"/>
    </location>
</feature>
<keyword evidence="4" id="KW-1185">Reference proteome</keyword>
<dbReference type="PANTHER" id="PTHR15215:SF2">
    <property type="entry name" value="PROTEIN THEMIS2"/>
    <property type="match status" value="1"/>
</dbReference>
<dbReference type="Ensembl" id="ENSLCAT00010024803.1">
    <property type="protein sequence ID" value="ENSLCAP00010024271.1"/>
    <property type="gene ID" value="ENSLCAG00010011377.1"/>
</dbReference>
<dbReference type="Pfam" id="PF12736">
    <property type="entry name" value="CABIT"/>
    <property type="match status" value="1"/>
</dbReference>
<reference evidence="3" key="3">
    <citation type="submission" date="2025-09" db="UniProtKB">
        <authorList>
            <consortium name="Ensembl"/>
        </authorList>
    </citation>
    <scope>IDENTIFICATION</scope>
</reference>
<comment type="similarity">
    <text evidence="1">Belongs to the themis family.</text>
</comment>
<protein>
    <submittedName>
        <fullName evidence="3">Thymocyte selection associated family member 2</fullName>
    </submittedName>
</protein>
<dbReference type="InterPro" id="IPR025946">
    <property type="entry name" value="CABIT_dom"/>
</dbReference>
<evidence type="ECO:0000313" key="3">
    <source>
        <dbReference type="Ensembl" id="ENSLCAP00010024271.1"/>
    </source>
</evidence>
<reference evidence="4" key="1">
    <citation type="submission" date="2015-09" db="EMBL/GenBank/DDBJ databases">
        <authorList>
            <person name="Sai Rama Sridatta P."/>
        </authorList>
    </citation>
    <scope>NUCLEOTIDE SEQUENCE [LARGE SCALE GENOMIC DNA]</scope>
</reference>
<dbReference type="GO" id="GO:0005737">
    <property type="term" value="C:cytoplasm"/>
    <property type="evidence" value="ECO:0007669"/>
    <property type="project" value="TreeGrafter"/>
</dbReference>
<dbReference type="Proteomes" id="UP000314980">
    <property type="component" value="Unassembled WGS sequence"/>
</dbReference>
<evidence type="ECO:0000259" key="2">
    <source>
        <dbReference type="Pfam" id="PF12736"/>
    </source>
</evidence>
<dbReference type="GeneTree" id="ENSGT00530000063770"/>
<proteinExistence type="inferred from homology"/>
<organism evidence="3 4">
    <name type="scientific">Lates calcarifer</name>
    <name type="common">Barramundi</name>
    <name type="synonym">Holocentrus calcarifer</name>
    <dbReference type="NCBI Taxonomy" id="8187"/>
    <lineage>
        <taxon>Eukaryota</taxon>
        <taxon>Metazoa</taxon>
        <taxon>Chordata</taxon>
        <taxon>Craniata</taxon>
        <taxon>Vertebrata</taxon>
        <taxon>Euteleostomi</taxon>
        <taxon>Actinopterygii</taxon>
        <taxon>Neopterygii</taxon>
        <taxon>Teleostei</taxon>
        <taxon>Neoteleostei</taxon>
        <taxon>Acanthomorphata</taxon>
        <taxon>Carangaria</taxon>
        <taxon>Carangaria incertae sedis</taxon>
        <taxon>Centropomidae</taxon>
        <taxon>Lates</taxon>
    </lineage>
</organism>